<comment type="similarity">
    <text evidence="3">Belongs to the peptidase M24B family.</text>
</comment>
<comment type="catalytic activity">
    <reaction evidence="1">
        <text>Release of any N-terminal amino acid, including proline, that is linked to proline, even from a dipeptide or tripeptide.</text>
        <dbReference type="EC" id="3.4.11.9"/>
    </reaction>
</comment>
<dbReference type="Proteomes" id="UP000476411">
    <property type="component" value="Chromosome"/>
</dbReference>
<dbReference type="InterPro" id="IPR036005">
    <property type="entry name" value="Creatinase/aminopeptidase-like"/>
</dbReference>
<dbReference type="InterPro" id="IPR000994">
    <property type="entry name" value="Pept_M24"/>
</dbReference>
<dbReference type="GO" id="GO:0005829">
    <property type="term" value="C:cytosol"/>
    <property type="evidence" value="ECO:0007669"/>
    <property type="project" value="TreeGrafter"/>
</dbReference>
<name>A0A6B9ZQ04_9BACT</name>
<evidence type="ECO:0000256" key="4">
    <source>
        <dbReference type="ARBA" id="ARBA00012574"/>
    </source>
</evidence>
<keyword evidence="9" id="KW-0645">Protease</keyword>
<dbReference type="SMART" id="SM01011">
    <property type="entry name" value="AMP_N"/>
    <property type="match status" value="1"/>
</dbReference>
<organism evidence="9 10">
    <name type="scientific">Chitinophaga agri</name>
    <dbReference type="NCBI Taxonomy" id="2703787"/>
    <lineage>
        <taxon>Bacteria</taxon>
        <taxon>Pseudomonadati</taxon>
        <taxon>Bacteroidota</taxon>
        <taxon>Chitinophagia</taxon>
        <taxon>Chitinophagales</taxon>
        <taxon>Chitinophagaceae</taxon>
        <taxon>Chitinophaga</taxon>
    </lineage>
</organism>
<evidence type="ECO:0000256" key="5">
    <source>
        <dbReference type="ARBA" id="ARBA00022723"/>
    </source>
</evidence>
<dbReference type="Gene3D" id="3.40.350.10">
    <property type="entry name" value="Creatinase/prolidase N-terminal domain"/>
    <property type="match status" value="1"/>
</dbReference>
<dbReference type="EMBL" id="CP048113">
    <property type="protein sequence ID" value="QHS64136.1"/>
    <property type="molecule type" value="Genomic_DNA"/>
</dbReference>
<dbReference type="Pfam" id="PF00557">
    <property type="entry name" value="Peptidase_M24"/>
    <property type="match status" value="1"/>
</dbReference>
<dbReference type="CDD" id="cd01087">
    <property type="entry name" value="Prolidase"/>
    <property type="match status" value="1"/>
</dbReference>
<evidence type="ECO:0000256" key="7">
    <source>
        <dbReference type="ARBA" id="ARBA00023211"/>
    </source>
</evidence>
<comment type="cofactor">
    <cofactor evidence="2">
        <name>Mn(2+)</name>
        <dbReference type="ChEBI" id="CHEBI:29035"/>
    </cofactor>
</comment>
<dbReference type="GO" id="GO:0070006">
    <property type="term" value="F:metalloaminopeptidase activity"/>
    <property type="evidence" value="ECO:0007669"/>
    <property type="project" value="InterPro"/>
</dbReference>
<dbReference type="KEGG" id="chih:GWR21_30680"/>
<dbReference type="Pfam" id="PF05195">
    <property type="entry name" value="AMP_N"/>
    <property type="match status" value="1"/>
</dbReference>
<dbReference type="AlphaFoldDB" id="A0A6B9ZQ04"/>
<keyword evidence="7" id="KW-0464">Manganese</keyword>
<dbReference type="InterPro" id="IPR052433">
    <property type="entry name" value="X-Pro_dipept-like"/>
</dbReference>
<keyword evidence="10" id="KW-1185">Reference proteome</keyword>
<feature type="domain" description="Aminopeptidase P N-terminal" evidence="8">
    <location>
        <begin position="6"/>
        <end position="138"/>
    </location>
</feature>
<keyword evidence="5" id="KW-0479">Metal-binding</keyword>
<dbReference type="PANTHER" id="PTHR43226:SF4">
    <property type="entry name" value="XAA-PRO AMINOPEPTIDASE 3"/>
    <property type="match status" value="1"/>
</dbReference>
<gene>
    <name evidence="9" type="ORF">GWR21_30680</name>
</gene>
<evidence type="ECO:0000256" key="6">
    <source>
        <dbReference type="ARBA" id="ARBA00022801"/>
    </source>
</evidence>
<protein>
    <recommendedName>
        <fullName evidence="4">Xaa-Pro aminopeptidase</fullName>
        <ecNumber evidence="4">3.4.11.9</ecNumber>
    </recommendedName>
</protein>
<dbReference type="GO" id="GO:0030145">
    <property type="term" value="F:manganese ion binding"/>
    <property type="evidence" value="ECO:0007669"/>
    <property type="project" value="InterPro"/>
</dbReference>
<evidence type="ECO:0000256" key="1">
    <source>
        <dbReference type="ARBA" id="ARBA00001424"/>
    </source>
</evidence>
<dbReference type="PANTHER" id="PTHR43226">
    <property type="entry name" value="XAA-PRO AMINOPEPTIDASE 3"/>
    <property type="match status" value="1"/>
</dbReference>
<accession>A0A6B9ZQ04</accession>
<evidence type="ECO:0000256" key="2">
    <source>
        <dbReference type="ARBA" id="ARBA00001936"/>
    </source>
</evidence>
<dbReference type="InterPro" id="IPR007865">
    <property type="entry name" value="Aminopep_P_N"/>
</dbReference>
<dbReference type="GO" id="GO:0006508">
    <property type="term" value="P:proteolysis"/>
    <property type="evidence" value="ECO:0007669"/>
    <property type="project" value="TreeGrafter"/>
</dbReference>
<sequence length="465" mass="51518">MHLHLFDKLVYSKRRKQLTANVGKGLILLMGNEDSSMNYADNTYPFRQDSTFLYYAGIDIAGLALVLDTESGEEILFGREAGIDDIIWTGPLPSLQDLADMVAVGKTRAYAQLGDVLKQAKAAGRQIHILPPYRPENKIKLAEWLDVPVAALTGVVSLELIKAVIAQRECKDADEITEMERAVSVSVDMHMAAMKYTRPGMKEYEIAAKVEEVALAAGGRLSYPTILTINGQVLHNHSYGNTVQEGHMILCDAGAETAMHYAGDLTRTFPVGKQFTNRQREMYQVVLDSLDHAASLLKPGIQYKEVHTQASIKLIEGLKTLNLVKGDPAEAVAAGVHTLFFQCGLGHMIGLDVHDMEDLGEQYVGYSETLKKSTAFGWKSLRLGRELKPGFVLTVEPGIYIIPELIDRWVAEKKLSNFVDYNTLATYRDFGGIRIEDNFVITETGSRRLGKDLPKTIAEVEAVRQ</sequence>
<evidence type="ECO:0000313" key="10">
    <source>
        <dbReference type="Proteomes" id="UP000476411"/>
    </source>
</evidence>
<reference evidence="9 10" key="1">
    <citation type="submission" date="2020-01" db="EMBL/GenBank/DDBJ databases">
        <title>Complete genome sequence of Chitinophaga sp. H33E-04 isolated from quinoa roots.</title>
        <authorList>
            <person name="Weon H.-Y."/>
            <person name="Lee S.A."/>
        </authorList>
    </citation>
    <scope>NUCLEOTIDE SEQUENCE [LARGE SCALE GENOMIC DNA]</scope>
    <source>
        <strain evidence="9 10">H33E-04</strain>
    </source>
</reference>
<keyword evidence="9" id="KW-0031">Aminopeptidase</keyword>
<dbReference type="Gene3D" id="3.90.230.10">
    <property type="entry name" value="Creatinase/methionine aminopeptidase superfamily"/>
    <property type="match status" value="1"/>
</dbReference>
<dbReference type="SUPFAM" id="SSF53092">
    <property type="entry name" value="Creatinase/prolidase N-terminal domain"/>
    <property type="match status" value="1"/>
</dbReference>
<dbReference type="EC" id="3.4.11.9" evidence="4"/>
<proteinExistence type="inferred from homology"/>
<evidence type="ECO:0000313" key="9">
    <source>
        <dbReference type="EMBL" id="QHS64136.1"/>
    </source>
</evidence>
<dbReference type="InterPro" id="IPR029149">
    <property type="entry name" value="Creatin/AminoP/Spt16_N"/>
</dbReference>
<evidence type="ECO:0000259" key="8">
    <source>
        <dbReference type="SMART" id="SM01011"/>
    </source>
</evidence>
<dbReference type="SUPFAM" id="SSF55920">
    <property type="entry name" value="Creatinase/aminopeptidase"/>
    <property type="match status" value="1"/>
</dbReference>
<evidence type="ECO:0000256" key="3">
    <source>
        <dbReference type="ARBA" id="ARBA00008766"/>
    </source>
</evidence>
<keyword evidence="6" id="KW-0378">Hydrolase</keyword>